<dbReference type="GO" id="GO:0030027">
    <property type="term" value="C:lamellipodium"/>
    <property type="evidence" value="ECO:0007669"/>
    <property type="project" value="TreeGrafter"/>
</dbReference>
<dbReference type="GO" id="GO:0098858">
    <property type="term" value="C:actin-based cell projection"/>
    <property type="evidence" value="ECO:0007669"/>
    <property type="project" value="TreeGrafter"/>
</dbReference>
<reference evidence="2" key="1">
    <citation type="submission" date="2025-08" db="UniProtKB">
        <authorList>
            <consortium name="Ensembl"/>
        </authorList>
    </citation>
    <scope>IDENTIFICATION</scope>
</reference>
<dbReference type="Proteomes" id="UP000694546">
    <property type="component" value="Chromosome 18"/>
</dbReference>
<dbReference type="GO" id="GO:0017124">
    <property type="term" value="F:SH3 domain binding"/>
    <property type="evidence" value="ECO:0007669"/>
    <property type="project" value="TreeGrafter"/>
</dbReference>
<dbReference type="PANTHER" id="PTHR10460:SF60">
    <property type="entry name" value="ABI GENE FAMILY MEMBER 3"/>
    <property type="match status" value="1"/>
</dbReference>
<dbReference type="PANTHER" id="PTHR10460">
    <property type="entry name" value="ABL INTERACTOR FAMILY MEMBER"/>
    <property type="match status" value="1"/>
</dbReference>
<proteinExistence type="inferred from homology"/>
<dbReference type="GO" id="GO:0035591">
    <property type="term" value="F:signaling adaptor activity"/>
    <property type="evidence" value="ECO:0007669"/>
    <property type="project" value="TreeGrafter"/>
</dbReference>
<organism evidence="2 3">
    <name type="scientific">Gadus morhua</name>
    <name type="common">Atlantic cod</name>
    <dbReference type="NCBI Taxonomy" id="8049"/>
    <lineage>
        <taxon>Eukaryota</taxon>
        <taxon>Metazoa</taxon>
        <taxon>Chordata</taxon>
        <taxon>Craniata</taxon>
        <taxon>Vertebrata</taxon>
        <taxon>Euteleostomi</taxon>
        <taxon>Actinopterygii</taxon>
        <taxon>Neopterygii</taxon>
        <taxon>Teleostei</taxon>
        <taxon>Neoteleostei</taxon>
        <taxon>Acanthomorphata</taxon>
        <taxon>Zeiogadaria</taxon>
        <taxon>Gadariae</taxon>
        <taxon>Gadiformes</taxon>
        <taxon>Gadoidei</taxon>
        <taxon>Gadidae</taxon>
        <taxon>Gadus</taxon>
    </lineage>
</organism>
<dbReference type="GO" id="GO:0001764">
    <property type="term" value="P:neuron migration"/>
    <property type="evidence" value="ECO:0007669"/>
    <property type="project" value="TreeGrafter"/>
</dbReference>
<comment type="similarity">
    <text evidence="1">Belongs to the ABI family.</text>
</comment>
<dbReference type="InterPro" id="IPR028457">
    <property type="entry name" value="ABI"/>
</dbReference>
<protein>
    <submittedName>
        <fullName evidence="2">Uncharacterized protein</fullName>
    </submittedName>
</protein>
<dbReference type="GO" id="GO:0031209">
    <property type="term" value="C:SCAR complex"/>
    <property type="evidence" value="ECO:0007669"/>
    <property type="project" value="TreeGrafter"/>
</dbReference>
<sequence>MLLHNLPCGLSDNQTNLNQVAEYCEKKYLQAEDPTKALEETKALTTQALASVTYQINSLASTLLKLLDSQASQVKDIGAAVNILSQVRVHITKPGLLLAADLIIDPLFNTLFLIVFSFL</sequence>
<dbReference type="OMA" id="CFSHTAS"/>
<dbReference type="Ensembl" id="ENSGMOT00000063488.1">
    <property type="protein sequence ID" value="ENSGMOP00000055095.1"/>
    <property type="gene ID" value="ENSGMOG00000029165.1"/>
</dbReference>
<dbReference type="Gene3D" id="6.10.140.1620">
    <property type="match status" value="1"/>
</dbReference>
<dbReference type="AlphaFoldDB" id="A0A8C5C4H3"/>
<keyword evidence="3" id="KW-1185">Reference proteome</keyword>
<reference evidence="2" key="2">
    <citation type="submission" date="2025-09" db="UniProtKB">
        <authorList>
            <consortium name="Ensembl"/>
        </authorList>
    </citation>
    <scope>IDENTIFICATION</scope>
</reference>
<accession>A0A8C5C4H3</accession>
<evidence type="ECO:0000313" key="2">
    <source>
        <dbReference type="Ensembl" id="ENSGMOP00000055095.1"/>
    </source>
</evidence>
<evidence type="ECO:0000256" key="1">
    <source>
        <dbReference type="ARBA" id="ARBA00010020"/>
    </source>
</evidence>
<dbReference type="GeneTree" id="ENSGT00940000167052"/>
<evidence type="ECO:0000313" key="3">
    <source>
        <dbReference type="Proteomes" id="UP000694546"/>
    </source>
</evidence>
<name>A0A8C5C4H3_GADMO</name>